<proteinExistence type="predicted"/>
<dbReference type="EMBL" id="VOBR01000059">
    <property type="protein sequence ID" value="TWP43784.1"/>
    <property type="molecule type" value="Genomic_DNA"/>
</dbReference>
<comment type="caution">
    <text evidence="1">The sequence shown here is derived from an EMBL/GenBank/DDBJ whole genome shotgun (WGS) entry which is preliminary data.</text>
</comment>
<dbReference type="OrthoDB" id="3695479at2"/>
<name>A0A563EF41_9PSEU</name>
<reference evidence="1 2" key="1">
    <citation type="submission" date="2019-07" db="EMBL/GenBank/DDBJ databases">
        <title>Lentzea xizangensis sp. nov., isolated from Qinghai-Tibetan Plateau Soils.</title>
        <authorList>
            <person name="Huang J."/>
        </authorList>
    </citation>
    <scope>NUCLEOTIDE SEQUENCE [LARGE SCALE GENOMIC DNA]</scope>
    <source>
        <strain evidence="1 2">FXJ1.1311</strain>
    </source>
</reference>
<dbReference type="AlphaFoldDB" id="A0A563EF41"/>
<dbReference type="RefSeq" id="WP_146361076.1">
    <property type="nucleotide sequence ID" value="NZ_VOBR01000059.1"/>
</dbReference>
<protein>
    <submittedName>
        <fullName evidence="1">Uncharacterized protein</fullName>
    </submittedName>
</protein>
<accession>A0A563EF41</accession>
<gene>
    <name evidence="1" type="ORF">FKR81_42125</name>
</gene>
<evidence type="ECO:0000313" key="1">
    <source>
        <dbReference type="EMBL" id="TWP43784.1"/>
    </source>
</evidence>
<sequence length="63" mass="7653">MEVFCDSRRPREYRAVAHCETTLSSWYSYGNYVWTDQRNGSRADCYSVLGPVWVRDYHVDWRR</sequence>
<keyword evidence="2" id="KW-1185">Reference proteome</keyword>
<organism evidence="1 2">
    <name type="scientific">Lentzea tibetensis</name>
    <dbReference type="NCBI Taxonomy" id="2591470"/>
    <lineage>
        <taxon>Bacteria</taxon>
        <taxon>Bacillati</taxon>
        <taxon>Actinomycetota</taxon>
        <taxon>Actinomycetes</taxon>
        <taxon>Pseudonocardiales</taxon>
        <taxon>Pseudonocardiaceae</taxon>
        <taxon>Lentzea</taxon>
    </lineage>
</organism>
<evidence type="ECO:0000313" key="2">
    <source>
        <dbReference type="Proteomes" id="UP000316639"/>
    </source>
</evidence>
<dbReference type="Proteomes" id="UP000316639">
    <property type="component" value="Unassembled WGS sequence"/>
</dbReference>